<evidence type="ECO:0000256" key="2">
    <source>
        <dbReference type="ARBA" id="ARBA00022598"/>
    </source>
</evidence>
<protein>
    <submittedName>
        <fullName evidence="5">Fatty-acid--CoA ligase</fullName>
    </submittedName>
</protein>
<dbReference type="AlphaFoldDB" id="A0A9W6P148"/>
<dbReference type="Gene3D" id="3.40.50.12780">
    <property type="entry name" value="N-terminal domain of ligase-like"/>
    <property type="match status" value="1"/>
</dbReference>
<dbReference type="PANTHER" id="PTHR43767:SF1">
    <property type="entry name" value="NONRIBOSOMAL PEPTIDE SYNTHASE PES1 (EUROFUNG)-RELATED"/>
    <property type="match status" value="1"/>
</dbReference>
<dbReference type="NCBIfam" id="NF004837">
    <property type="entry name" value="PRK06187.1"/>
    <property type="match status" value="1"/>
</dbReference>
<sequence>MRLTQALDRAVQQRAGHPATIFRGRTRTWAEFGDRVRRAAGGLREIGMTDGDRVAIVAANSDEFAELLFAIAWAGGVAVPLNTRWSARELASALADCRPSVVVLDQTFIPAVEDLLAEVGDRPAVVGIGDGLPADLPSHDALATTGIEAAASERHGDDLALICYTGGTTGSAKGVMLSHRNLVSCSLMWIATLRFDDETRYLHSPGFFHMAGTAPLYALTLAGGTHVIVPKFEPVEVMRTIEAERVTYCLFVPTMLTMLMNHPEFPDRDLSSVRDVEYGASPMPETLLRRIMQDLPGWRLIQGYGLTEATALVTALPRRYHVLDGPLSTKLRTAGRAAVGAEVRIVDPDGREVPRGTVGEIAVRGPVVMLGYWDKPAETAAVLRDGWLHTGDGARMDDEGFVTIVDRLKDMIVSGGENIYSGEVERAIYADPRVAECAVIGVPDERWGEAVHAVVVPQAGHEVTAEEIITHCHAMIAGYKCPRTVDVRSEPLPLSGAGKILKQSLRAPFWAQRDHAVH</sequence>
<evidence type="ECO:0000313" key="6">
    <source>
        <dbReference type="Proteomes" id="UP001143463"/>
    </source>
</evidence>
<accession>A0A9W6P148</accession>
<reference evidence="5" key="2">
    <citation type="submission" date="2023-01" db="EMBL/GenBank/DDBJ databases">
        <authorList>
            <person name="Sun Q."/>
            <person name="Evtushenko L."/>
        </authorList>
    </citation>
    <scope>NUCLEOTIDE SEQUENCE</scope>
    <source>
        <strain evidence="5">VKM Ac-1069</strain>
    </source>
</reference>
<evidence type="ECO:0000259" key="3">
    <source>
        <dbReference type="Pfam" id="PF00501"/>
    </source>
</evidence>
<dbReference type="InterPro" id="IPR000873">
    <property type="entry name" value="AMP-dep_synth/lig_dom"/>
</dbReference>
<organism evidence="5 6">
    <name type="scientific">Pseudonocardia halophobica</name>
    <dbReference type="NCBI Taxonomy" id="29401"/>
    <lineage>
        <taxon>Bacteria</taxon>
        <taxon>Bacillati</taxon>
        <taxon>Actinomycetota</taxon>
        <taxon>Actinomycetes</taxon>
        <taxon>Pseudonocardiales</taxon>
        <taxon>Pseudonocardiaceae</taxon>
        <taxon>Pseudonocardia</taxon>
    </lineage>
</organism>
<keyword evidence="6" id="KW-1185">Reference proteome</keyword>
<dbReference type="InterPro" id="IPR045851">
    <property type="entry name" value="AMP-bd_C_sf"/>
</dbReference>
<dbReference type="InterPro" id="IPR025110">
    <property type="entry name" value="AMP-bd_C"/>
</dbReference>
<dbReference type="Pfam" id="PF00501">
    <property type="entry name" value="AMP-binding"/>
    <property type="match status" value="1"/>
</dbReference>
<gene>
    <name evidence="5" type="ORF">GCM10017577_70040</name>
</gene>
<dbReference type="SUPFAM" id="SSF56801">
    <property type="entry name" value="Acetyl-CoA synthetase-like"/>
    <property type="match status" value="1"/>
</dbReference>
<comment type="caution">
    <text evidence="5">The sequence shown here is derived from an EMBL/GenBank/DDBJ whole genome shotgun (WGS) entry which is preliminary data.</text>
</comment>
<dbReference type="CDD" id="cd17631">
    <property type="entry name" value="FACL_FadD13-like"/>
    <property type="match status" value="1"/>
</dbReference>
<name>A0A9W6P148_9PSEU</name>
<keyword evidence="2 5" id="KW-0436">Ligase</keyword>
<dbReference type="FunFam" id="3.30.300.30:FF:000008">
    <property type="entry name" value="2,3-dihydroxybenzoate-AMP ligase"/>
    <property type="match status" value="1"/>
</dbReference>
<evidence type="ECO:0000256" key="1">
    <source>
        <dbReference type="ARBA" id="ARBA00006432"/>
    </source>
</evidence>
<reference evidence="5" key="1">
    <citation type="journal article" date="2014" name="Int. J. Syst. Evol. Microbiol.">
        <title>Complete genome sequence of Corynebacterium casei LMG S-19264T (=DSM 44701T), isolated from a smear-ripened cheese.</title>
        <authorList>
            <consortium name="US DOE Joint Genome Institute (JGI-PGF)"/>
            <person name="Walter F."/>
            <person name="Albersmeier A."/>
            <person name="Kalinowski J."/>
            <person name="Ruckert C."/>
        </authorList>
    </citation>
    <scope>NUCLEOTIDE SEQUENCE</scope>
    <source>
        <strain evidence="5">VKM Ac-1069</strain>
    </source>
</reference>
<dbReference type="InterPro" id="IPR020845">
    <property type="entry name" value="AMP-binding_CS"/>
</dbReference>
<dbReference type="EMBL" id="BSFQ01000057">
    <property type="protein sequence ID" value="GLL15850.1"/>
    <property type="molecule type" value="Genomic_DNA"/>
</dbReference>
<dbReference type="InterPro" id="IPR050237">
    <property type="entry name" value="ATP-dep_AMP-bd_enzyme"/>
</dbReference>
<dbReference type="PROSITE" id="PS00455">
    <property type="entry name" value="AMP_BINDING"/>
    <property type="match status" value="1"/>
</dbReference>
<dbReference type="Gene3D" id="3.30.300.30">
    <property type="match status" value="1"/>
</dbReference>
<dbReference type="Proteomes" id="UP001143463">
    <property type="component" value="Unassembled WGS sequence"/>
</dbReference>
<evidence type="ECO:0000313" key="5">
    <source>
        <dbReference type="EMBL" id="GLL15850.1"/>
    </source>
</evidence>
<dbReference type="PANTHER" id="PTHR43767">
    <property type="entry name" value="LONG-CHAIN-FATTY-ACID--COA LIGASE"/>
    <property type="match status" value="1"/>
</dbReference>
<proteinExistence type="inferred from homology"/>
<comment type="similarity">
    <text evidence="1">Belongs to the ATP-dependent AMP-binding enzyme family.</text>
</comment>
<dbReference type="GO" id="GO:0016878">
    <property type="term" value="F:acid-thiol ligase activity"/>
    <property type="evidence" value="ECO:0007669"/>
    <property type="project" value="UniProtKB-ARBA"/>
</dbReference>
<evidence type="ECO:0000259" key="4">
    <source>
        <dbReference type="Pfam" id="PF13193"/>
    </source>
</evidence>
<dbReference type="RefSeq" id="WP_037053710.1">
    <property type="nucleotide sequence ID" value="NZ_BAAAUZ010000075.1"/>
</dbReference>
<dbReference type="Pfam" id="PF13193">
    <property type="entry name" value="AMP-binding_C"/>
    <property type="match status" value="1"/>
</dbReference>
<feature type="domain" description="AMP-binding enzyme C-terminal" evidence="4">
    <location>
        <begin position="423"/>
        <end position="499"/>
    </location>
</feature>
<dbReference type="InterPro" id="IPR042099">
    <property type="entry name" value="ANL_N_sf"/>
</dbReference>
<feature type="domain" description="AMP-dependent synthetase/ligase" evidence="3">
    <location>
        <begin position="8"/>
        <end position="373"/>
    </location>
</feature>